<feature type="region of interest" description="Disordered" evidence="1">
    <location>
        <begin position="120"/>
        <end position="149"/>
    </location>
</feature>
<evidence type="ECO:0000256" key="1">
    <source>
        <dbReference type="SAM" id="MobiDB-lite"/>
    </source>
</evidence>
<name>A0AAT9UR85_9POXV</name>
<accession>A0AAT9UR85</accession>
<gene>
    <name evidence="2" type="ORF">APAPVX9-234</name>
</gene>
<dbReference type="EMBL" id="OQ865377">
    <property type="protein sequence ID" value="WHV01680.1"/>
    <property type="molecule type" value="Genomic_DNA"/>
</dbReference>
<reference evidence="2" key="1">
    <citation type="submission" date="2023-04" db="EMBL/GenBank/DDBJ databases">
        <title>Genomic characterization of avipoxvirus isolates from Apapne (Himatione sanguinea).</title>
        <authorList>
            <person name="Butt S.L."/>
            <person name="Do Nascimento G.M."/>
        </authorList>
    </citation>
    <scope>NUCLEOTIDE SEQUENCE</scope>
    <source>
        <strain evidence="2">APAPVX9</strain>
    </source>
</reference>
<evidence type="ECO:0008006" key="3">
    <source>
        <dbReference type="Google" id="ProtNLM"/>
    </source>
</evidence>
<proteinExistence type="predicted"/>
<protein>
    <recommendedName>
        <fullName evidence="3">Immunodominant virion protein</fullName>
    </recommendedName>
</protein>
<feature type="compositionally biased region" description="Low complexity" evidence="1">
    <location>
        <begin position="126"/>
        <end position="149"/>
    </location>
</feature>
<organism evidence="2">
    <name type="scientific">Apapanepox virus</name>
    <dbReference type="NCBI Taxonomy" id="3049969"/>
    <lineage>
        <taxon>Viruses</taxon>
        <taxon>Varidnaviria</taxon>
        <taxon>Bamfordvirae</taxon>
        <taxon>Nucleocytoviricota</taxon>
        <taxon>Pokkesviricetes</taxon>
        <taxon>Chitovirales</taxon>
        <taxon>Poxviridae</taxon>
        <taxon>Chordopoxvirinae</taxon>
        <taxon>Avipoxvirus</taxon>
    </lineage>
</organism>
<evidence type="ECO:0000313" key="2">
    <source>
        <dbReference type="EMBL" id="WHV01680.1"/>
    </source>
</evidence>
<feature type="region of interest" description="Disordered" evidence="1">
    <location>
        <begin position="20"/>
        <end position="45"/>
    </location>
</feature>
<sequence length="220" mass="25043">MENFHEDFIRRIKRTTINDPSIYSEKMDQPTEQETLAGEESSEDRSIQSRVISFFRSNNQDGIFNNFLKKIDGIDDDNDNNQVITEVLKPPIPQTASVINQPIFTPQPINVSVVKLPTPQVPNLTPPDQTNTTTTTTTQQDSNTVSSISSSIPGWIKNIYDKYKDRLPYITAPIDDVDRAGRQMMFNAIILWITYALKEENINFPHDLRQLSDVIIPSSN</sequence>